<name>A0ABX8TM05_9CAUL</name>
<dbReference type="Proteomes" id="UP000824334">
    <property type="component" value="Chromosome"/>
</dbReference>
<keyword evidence="1" id="KW-0131">Cell cycle</keyword>
<reference evidence="1 2" key="1">
    <citation type="submission" date="2021-07" db="EMBL/GenBank/DDBJ databases">
        <title>Isolation and characterization of bacteria from a gold mining with a capacity of golden bioaccumulation.</title>
        <authorList>
            <person name="Yang X.J."/>
        </authorList>
    </citation>
    <scope>NUCLEOTIDE SEQUENCE [LARGE SCALE GENOMIC DNA]</scope>
    <source>
        <strain evidence="1 2">Au29</strain>
    </source>
</reference>
<dbReference type="PANTHER" id="PTHR36932:SF1">
    <property type="entry name" value="CAPSULAR POLYSACCHARIDE BIOSYNTHESIS PROTEIN"/>
    <property type="match status" value="1"/>
</dbReference>
<evidence type="ECO:0000313" key="2">
    <source>
        <dbReference type="Proteomes" id="UP000824334"/>
    </source>
</evidence>
<dbReference type="PANTHER" id="PTHR36932">
    <property type="entry name" value="CAPSULAR POLYSACCHARIDE BIOSYNTHESIS PROTEIN"/>
    <property type="match status" value="1"/>
</dbReference>
<sequence length="418" mass="45897">MRPDRQLIARTWMATQFDRLGLRTRADVERRQNTLWRRLQPVLARTPALAAYAGRPLAGFPIFTPGQVRSAFAEWNTLSLDEASAMAAAQAAEEGREGGLAGGVTAGFSTGSSGSRGLFLASPAERAAYVGHALARLLPLNAPLQPWRIALCLRADSALYRDVGGAGRVSFEFIGLDTPADQRMARLHAFQPHVLIAPSHVLADVARCIEQDAAWPLRRLFYGAEPMGEGERDWIGQRLGLRPDPIYQATEGFLGAACQFGTLHLNEDVLIVERDPIPGTNRFRPVVTDLRRVSQPVVRLRLDDLLEPAGPCRCGSPLLAVQGVEGRYEDLWRWGDQVIPPRDVENALADAMGPQQDWRVTASSGRVMIEVDPATAPVAIGALDRLLSNVEKRPTIVVGPPPIWDQPKRRRIRWSDAG</sequence>
<proteinExistence type="predicted"/>
<keyword evidence="2" id="KW-1185">Reference proteome</keyword>
<dbReference type="EMBL" id="CP080034">
    <property type="protein sequence ID" value="QYC11068.1"/>
    <property type="molecule type" value="Genomic_DNA"/>
</dbReference>
<protein>
    <submittedName>
        <fullName evidence="1">Cell division protein FtsA</fullName>
    </submittedName>
</protein>
<evidence type="ECO:0000313" key="1">
    <source>
        <dbReference type="EMBL" id="QYC11068.1"/>
    </source>
</evidence>
<dbReference type="InterPro" id="IPR053158">
    <property type="entry name" value="CapK_Type1_Caps_Biosynth"/>
</dbReference>
<organism evidence="1 2">
    <name type="scientific">Brevundimonas nasdae</name>
    <dbReference type="NCBI Taxonomy" id="172043"/>
    <lineage>
        <taxon>Bacteria</taxon>
        <taxon>Pseudomonadati</taxon>
        <taxon>Pseudomonadota</taxon>
        <taxon>Alphaproteobacteria</taxon>
        <taxon>Caulobacterales</taxon>
        <taxon>Caulobacteraceae</taxon>
        <taxon>Brevundimonas</taxon>
    </lineage>
</organism>
<keyword evidence="1" id="KW-0132">Cell division</keyword>
<gene>
    <name evidence="1" type="ORF">KWG56_03395</name>
</gene>
<dbReference type="RefSeq" id="WP_219353722.1">
    <property type="nucleotide sequence ID" value="NZ_CP080034.1"/>
</dbReference>
<accession>A0ABX8TM05</accession>
<dbReference type="GeneID" id="94374295"/>
<dbReference type="GO" id="GO:0051301">
    <property type="term" value="P:cell division"/>
    <property type="evidence" value="ECO:0007669"/>
    <property type="project" value="UniProtKB-KW"/>
</dbReference>